<comment type="caution">
    <text evidence="1">The sequence shown here is derived from an EMBL/GenBank/DDBJ whole genome shotgun (WGS) entry which is preliminary data.</text>
</comment>
<dbReference type="EMBL" id="JABSTV010001252">
    <property type="protein sequence ID" value="KAH7947854.1"/>
    <property type="molecule type" value="Genomic_DNA"/>
</dbReference>
<evidence type="ECO:0000313" key="1">
    <source>
        <dbReference type="EMBL" id="KAH7947854.1"/>
    </source>
</evidence>
<protein>
    <submittedName>
        <fullName evidence="1">Uncharacterized protein</fullName>
    </submittedName>
</protein>
<dbReference type="AlphaFoldDB" id="A0A9D4PNQ3"/>
<proteinExistence type="predicted"/>
<name>A0A9D4PNQ3_RHISA</name>
<sequence length="130" mass="14494">MYLSVQLQSSFESPVAGNPLKKYLRLAGQVTEVLWLTQLRQLRQRVGSDRRKVTYSVNVPESLHLPDDVVQVLGLGPKLAVEKRMTKPELLSVVRRVSRKAPDGEEARLTSEGVDALGRCKPNCSELPLT</sequence>
<gene>
    <name evidence="1" type="ORF">HPB52_016249</name>
</gene>
<reference evidence="1" key="2">
    <citation type="submission" date="2021-09" db="EMBL/GenBank/DDBJ databases">
        <authorList>
            <person name="Jia N."/>
            <person name="Wang J."/>
            <person name="Shi W."/>
            <person name="Du L."/>
            <person name="Sun Y."/>
            <person name="Zhan W."/>
            <person name="Jiang J."/>
            <person name="Wang Q."/>
            <person name="Zhang B."/>
            <person name="Ji P."/>
            <person name="Sakyi L.B."/>
            <person name="Cui X."/>
            <person name="Yuan T."/>
            <person name="Jiang B."/>
            <person name="Yang W."/>
            <person name="Lam T.T.-Y."/>
            <person name="Chang Q."/>
            <person name="Ding S."/>
            <person name="Wang X."/>
            <person name="Zhu J."/>
            <person name="Ruan X."/>
            <person name="Zhao L."/>
            <person name="Wei J."/>
            <person name="Que T."/>
            <person name="Du C."/>
            <person name="Cheng J."/>
            <person name="Dai P."/>
            <person name="Han X."/>
            <person name="Huang E."/>
            <person name="Gao Y."/>
            <person name="Liu J."/>
            <person name="Shao H."/>
            <person name="Ye R."/>
            <person name="Li L."/>
            <person name="Wei W."/>
            <person name="Wang X."/>
            <person name="Wang C."/>
            <person name="Huo Q."/>
            <person name="Li W."/>
            <person name="Guo W."/>
            <person name="Chen H."/>
            <person name="Chen S."/>
            <person name="Zhou L."/>
            <person name="Zhou L."/>
            <person name="Ni X."/>
            <person name="Tian J."/>
            <person name="Zhou Y."/>
            <person name="Sheng Y."/>
            <person name="Liu T."/>
            <person name="Pan Y."/>
            <person name="Xia L."/>
            <person name="Li J."/>
            <person name="Zhao F."/>
            <person name="Cao W."/>
        </authorList>
    </citation>
    <scope>NUCLEOTIDE SEQUENCE</scope>
    <source>
        <strain evidence="1">Rsan-2018</strain>
        <tissue evidence="1">Larvae</tissue>
    </source>
</reference>
<keyword evidence="2" id="KW-1185">Reference proteome</keyword>
<reference evidence="1" key="1">
    <citation type="journal article" date="2020" name="Cell">
        <title>Large-Scale Comparative Analyses of Tick Genomes Elucidate Their Genetic Diversity and Vector Capacities.</title>
        <authorList>
            <consortium name="Tick Genome and Microbiome Consortium (TIGMIC)"/>
            <person name="Jia N."/>
            <person name="Wang J."/>
            <person name="Shi W."/>
            <person name="Du L."/>
            <person name="Sun Y."/>
            <person name="Zhan W."/>
            <person name="Jiang J.F."/>
            <person name="Wang Q."/>
            <person name="Zhang B."/>
            <person name="Ji P."/>
            <person name="Bell-Sakyi L."/>
            <person name="Cui X.M."/>
            <person name="Yuan T.T."/>
            <person name="Jiang B.G."/>
            <person name="Yang W.F."/>
            <person name="Lam T.T."/>
            <person name="Chang Q.C."/>
            <person name="Ding S.J."/>
            <person name="Wang X.J."/>
            <person name="Zhu J.G."/>
            <person name="Ruan X.D."/>
            <person name="Zhao L."/>
            <person name="Wei J.T."/>
            <person name="Ye R.Z."/>
            <person name="Que T.C."/>
            <person name="Du C.H."/>
            <person name="Zhou Y.H."/>
            <person name="Cheng J.X."/>
            <person name="Dai P.F."/>
            <person name="Guo W.B."/>
            <person name="Han X.H."/>
            <person name="Huang E.J."/>
            <person name="Li L.F."/>
            <person name="Wei W."/>
            <person name="Gao Y.C."/>
            <person name="Liu J.Z."/>
            <person name="Shao H.Z."/>
            <person name="Wang X."/>
            <person name="Wang C.C."/>
            <person name="Yang T.C."/>
            <person name="Huo Q.B."/>
            <person name="Li W."/>
            <person name="Chen H.Y."/>
            <person name="Chen S.E."/>
            <person name="Zhou L.G."/>
            <person name="Ni X.B."/>
            <person name="Tian J.H."/>
            <person name="Sheng Y."/>
            <person name="Liu T."/>
            <person name="Pan Y.S."/>
            <person name="Xia L.Y."/>
            <person name="Li J."/>
            <person name="Zhao F."/>
            <person name="Cao W.C."/>
        </authorList>
    </citation>
    <scope>NUCLEOTIDE SEQUENCE</scope>
    <source>
        <strain evidence="1">Rsan-2018</strain>
    </source>
</reference>
<accession>A0A9D4PNQ3</accession>
<evidence type="ECO:0000313" key="2">
    <source>
        <dbReference type="Proteomes" id="UP000821837"/>
    </source>
</evidence>
<organism evidence="1 2">
    <name type="scientific">Rhipicephalus sanguineus</name>
    <name type="common">Brown dog tick</name>
    <name type="synonym">Ixodes sanguineus</name>
    <dbReference type="NCBI Taxonomy" id="34632"/>
    <lineage>
        <taxon>Eukaryota</taxon>
        <taxon>Metazoa</taxon>
        <taxon>Ecdysozoa</taxon>
        <taxon>Arthropoda</taxon>
        <taxon>Chelicerata</taxon>
        <taxon>Arachnida</taxon>
        <taxon>Acari</taxon>
        <taxon>Parasitiformes</taxon>
        <taxon>Ixodida</taxon>
        <taxon>Ixodoidea</taxon>
        <taxon>Ixodidae</taxon>
        <taxon>Rhipicephalinae</taxon>
        <taxon>Rhipicephalus</taxon>
        <taxon>Rhipicephalus</taxon>
    </lineage>
</organism>
<dbReference type="Proteomes" id="UP000821837">
    <property type="component" value="Chromosome 6"/>
</dbReference>